<proteinExistence type="predicted"/>
<accession>A0A2M4DPR2</accession>
<sequence length="72" mass="7972">MFDCALCFLLPHSSVSRIIVSVAEVLNFKLVTFCSDKVDSCATHGFNGYSKPLTVVTGGTSQKERERERESE</sequence>
<evidence type="ECO:0000313" key="1">
    <source>
        <dbReference type="EMBL" id="MBW79511.1"/>
    </source>
</evidence>
<organism evidence="1">
    <name type="scientific">Anopheles darlingi</name>
    <name type="common">Mosquito</name>
    <dbReference type="NCBI Taxonomy" id="43151"/>
    <lineage>
        <taxon>Eukaryota</taxon>
        <taxon>Metazoa</taxon>
        <taxon>Ecdysozoa</taxon>
        <taxon>Arthropoda</taxon>
        <taxon>Hexapoda</taxon>
        <taxon>Insecta</taxon>
        <taxon>Pterygota</taxon>
        <taxon>Neoptera</taxon>
        <taxon>Endopterygota</taxon>
        <taxon>Diptera</taxon>
        <taxon>Nematocera</taxon>
        <taxon>Culicoidea</taxon>
        <taxon>Culicidae</taxon>
        <taxon>Anophelinae</taxon>
        <taxon>Anopheles</taxon>
    </lineage>
</organism>
<protein>
    <submittedName>
        <fullName evidence="1">Putative secreted protein</fullName>
    </submittedName>
</protein>
<name>A0A2M4DPR2_ANODA</name>
<dbReference type="EMBL" id="GGFL01015333">
    <property type="protein sequence ID" value="MBW79511.1"/>
    <property type="molecule type" value="Transcribed_RNA"/>
</dbReference>
<dbReference type="AlphaFoldDB" id="A0A2M4DPR2"/>
<reference evidence="1" key="1">
    <citation type="submission" date="2018-01" db="EMBL/GenBank/DDBJ databases">
        <title>An insight into the sialome of Amazonian anophelines.</title>
        <authorList>
            <person name="Ribeiro J.M."/>
            <person name="Scarpassa V."/>
            <person name="Calvo E."/>
        </authorList>
    </citation>
    <scope>NUCLEOTIDE SEQUENCE</scope>
</reference>